<proteinExistence type="predicted"/>
<dbReference type="InterPro" id="IPR016047">
    <property type="entry name" value="M23ase_b-sheet_dom"/>
</dbReference>
<evidence type="ECO:0000259" key="1">
    <source>
        <dbReference type="Pfam" id="PF01551"/>
    </source>
</evidence>
<dbReference type="InterPro" id="IPR011055">
    <property type="entry name" value="Dup_hybrid_motif"/>
</dbReference>
<dbReference type="PANTHER" id="PTHR21666:SF270">
    <property type="entry name" value="MUREIN HYDROLASE ACTIVATOR ENVC"/>
    <property type="match status" value="1"/>
</dbReference>
<dbReference type="RefSeq" id="WP_252761719.1">
    <property type="nucleotide sequence ID" value="NZ_JAMXLY010000052.1"/>
</dbReference>
<dbReference type="PANTHER" id="PTHR21666">
    <property type="entry name" value="PEPTIDASE-RELATED"/>
    <property type="match status" value="1"/>
</dbReference>
<evidence type="ECO:0000313" key="3">
    <source>
        <dbReference type="Proteomes" id="UP001204015"/>
    </source>
</evidence>
<sequence length="381" mass="42556">MKIKVFRYFLALLPVFVLLSFTPVRKTFSDTELTQVSVPTPHLFDHGNSFKVNFNKTQSRNYSFPLPIGKAQQIGASVVEISTLRGDAVKAMFAGRVRLSRRMPSGGNTIVLRHANGLETVYNNLTQNVVKVGQYVRAGQTIGIVGEKEGMGYCNFSIMVNGGRINPETLLSLSNHKLKSQTLLFKKNGDFVDVFVVPDRKMMAAIHQSPIDLDPDDEIDYNKSSDFKIDLSLIENSHWAYPLPGSHVISPYGGRRHHPGVDIKTCPNDRILAAFDGVVTRSCRYFGYGNCIVIRHAYGFETLYGHQSKDFVHVGQKVKAGQVIGLTGRTGSATTEHLHFEVHFKGHRMNPAVIFDHAHKCLQPSVLTLSWNGKVKTEKHY</sequence>
<keyword evidence="3" id="KW-1185">Reference proteome</keyword>
<dbReference type="EMBL" id="JAMXLY010000052">
    <property type="protein sequence ID" value="MCO6026364.1"/>
    <property type="molecule type" value="Genomic_DNA"/>
</dbReference>
<dbReference type="Pfam" id="PF01551">
    <property type="entry name" value="Peptidase_M23"/>
    <property type="match status" value="2"/>
</dbReference>
<dbReference type="SUPFAM" id="SSF51261">
    <property type="entry name" value="Duplicated hybrid motif"/>
    <property type="match status" value="2"/>
</dbReference>
<dbReference type="Proteomes" id="UP001204015">
    <property type="component" value="Unassembled WGS sequence"/>
</dbReference>
<gene>
    <name evidence="2" type="ORF">NG821_11035</name>
</gene>
<name>A0ABT1BZ61_9BACT</name>
<feature type="domain" description="M23ase beta-sheet core" evidence="1">
    <location>
        <begin position="257"/>
        <end position="351"/>
    </location>
</feature>
<dbReference type="CDD" id="cd12797">
    <property type="entry name" value="M23_peptidase"/>
    <property type="match status" value="2"/>
</dbReference>
<evidence type="ECO:0000313" key="2">
    <source>
        <dbReference type="EMBL" id="MCO6026364.1"/>
    </source>
</evidence>
<dbReference type="Gene3D" id="2.70.70.10">
    <property type="entry name" value="Glucose Permease (Domain IIA)"/>
    <property type="match status" value="2"/>
</dbReference>
<organism evidence="2 3">
    <name type="scientific">Segatella cerevisiae</name>
    <dbReference type="NCBI Taxonomy" id="2053716"/>
    <lineage>
        <taxon>Bacteria</taxon>
        <taxon>Pseudomonadati</taxon>
        <taxon>Bacteroidota</taxon>
        <taxon>Bacteroidia</taxon>
        <taxon>Bacteroidales</taxon>
        <taxon>Prevotellaceae</taxon>
        <taxon>Segatella</taxon>
    </lineage>
</organism>
<protein>
    <submittedName>
        <fullName evidence="2">M23 family metallopeptidase</fullName>
    </submittedName>
</protein>
<dbReference type="InterPro" id="IPR050570">
    <property type="entry name" value="Cell_wall_metabolism_enzyme"/>
</dbReference>
<reference evidence="2 3" key="1">
    <citation type="submission" date="2022-06" db="EMBL/GenBank/DDBJ databases">
        <title>A taxonomic note on the genus Prevotella: Description of four novel genera and emended description of the genera Hallella and Xylanibacter.</title>
        <authorList>
            <person name="Hitch T.C.A."/>
        </authorList>
    </citation>
    <scope>NUCLEOTIDE SEQUENCE [LARGE SCALE GENOMIC DNA]</scope>
    <source>
        <strain evidence="2 3">DSM 100619</strain>
    </source>
</reference>
<comment type="caution">
    <text evidence="2">The sequence shown here is derived from an EMBL/GenBank/DDBJ whole genome shotgun (WGS) entry which is preliminary data.</text>
</comment>
<accession>A0ABT1BZ61</accession>
<feature type="domain" description="M23ase beta-sheet core" evidence="1">
    <location>
        <begin position="79"/>
        <end position="167"/>
    </location>
</feature>